<dbReference type="PANTHER" id="PTHR40407">
    <property type="entry name" value="MEMBRANE PROTEIN-LIKE PROTEIN"/>
    <property type="match status" value="1"/>
</dbReference>
<feature type="transmembrane region" description="Helical" evidence="1">
    <location>
        <begin position="187"/>
        <end position="204"/>
    </location>
</feature>
<keyword evidence="1" id="KW-0812">Transmembrane</keyword>
<evidence type="ECO:0000256" key="1">
    <source>
        <dbReference type="SAM" id="Phobius"/>
    </source>
</evidence>
<gene>
    <name evidence="3" type="ORF">LVJ94_27875</name>
</gene>
<keyword evidence="1" id="KW-1133">Transmembrane helix</keyword>
<keyword evidence="4" id="KW-1185">Reference proteome</keyword>
<organism evidence="3 4">
    <name type="scientific">Pendulispora rubella</name>
    <dbReference type="NCBI Taxonomy" id="2741070"/>
    <lineage>
        <taxon>Bacteria</taxon>
        <taxon>Pseudomonadati</taxon>
        <taxon>Myxococcota</taxon>
        <taxon>Myxococcia</taxon>
        <taxon>Myxococcales</taxon>
        <taxon>Sorangiineae</taxon>
        <taxon>Pendulisporaceae</taxon>
        <taxon>Pendulispora</taxon>
    </lineage>
</organism>
<reference evidence="3" key="1">
    <citation type="submission" date="2021-12" db="EMBL/GenBank/DDBJ databases">
        <title>Discovery of the Pendulisporaceae a myxobacterial family with distinct sporulation behavior and unique specialized metabolism.</title>
        <authorList>
            <person name="Garcia R."/>
            <person name="Popoff A."/>
            <person name="Bader C.D."/>
            <person name="Loehr J."/>
            <person name="Walesch S."/>
            <person name="Walt C."/>
            <person name="Boldt J."/>
            <person name="Bunk B."/>
            <person name="Haeckl F.J.F.P.J."/>
            <person name="Gunesch A.P."/>
            <person name="Birkelbach J."/>
            <person name="Nuebel U."/>
            <person name="Pietschmann T."/>
            <person name="Bach T."/>
            <person name="Mueller R."/>
        </authorList>
    </citation>
    <scope>NUCLEOTIDE SEQUENCE</scope>
    <source>
        <strain evidence="3">MSr11367</strain>
    </source>
</reference>
<feature type="transmembrane region" description="Helical" evidence="1">
    <location>
        <begin position="264"/>
        <end position="282"/>
    </location>
</feature>
<dbReference type="InterPro" id="IPR012429">
    <property type="entry name" value="HGSNAT_cat"/>
</dbReference>
<feature type="transmembrane region" description="Helical" evidence="1">
    <location>
        <begin position="84"/>
        <end position="103"/>
    </location>
</feature>
<feature type="domain" description="Heparan-alpha-glucosaminide N-acetyltransferase catalytic" evidence="2">
    <location>
        <begin position="7"/>
        <end position="217"/>
    </location>
</feature>
<name>A0ABZ2KUP0_9BACT</name>
<evidence type="ECO:0000313" key="3">
    <source>
        <dbReference type="EMBL" id="WXB00731.1"/>
    </source>
</evidence>
<feature type="transmembrane region" description="Helical" evidence="1">
    <location>
        <begin position="115"/>
        <end position="141"/>
    </location>
</feature>
<dbReference type="Pfam" id="PF07786">
    <property type="entry name" value="HGSNAT_cat"/>
    <property type="match status" value="1"/>
</dbReference>
<feature type="transmembrane region" description="Helical" evidence="1">
    <location>
        <begin position="331"/>
        <end position="350"/>
    </location>
</feature>
<feature type="transmembrane region" description="Helical" evidence="1">
    <location>
        <begin position="53"/>
        <end position="72"/>
    </location>
</feature>
<sequence>MNRATERIESVDLLRGIVMAIMTLDHVRDFFSGAQFGPMDLDHTTSAWFATRWITHFCAPVFVFLAGTGAYLSRRPKPELAKFLVTRGLWLVFLEIAFIRLWWPFSGGVVLQVIWALGWSMVAMAALVFLPLRALAVFALAMIGLHNALDGVHAEALGPFKALWMVAHESGAFSMFGATQIDVGYPLVPWIGVMAAGYAFGALLQGEVAERRRRIAWLGAAVVLLFIVLRAANVYGDPQPWSVQPRGALFTFLSFLKCSKYPPSLLYLAMTLGPALLALSALDRPGLARASVARPFLVLGRVPLFFYLLHLPLLHGAARLVGQNGYDLGTLYVVWIAVLALLYGPCHWFAGVKRRNRSAWLSYL</sequence>
<dbReference type="Proteomes" id="UP001374803">
    <property type="component" value="Chromosome"/>
</dbReference>
<proteinExistence type="predicted"/>
<feature type="transmembrane region" description="Helical" evidence="1">
    <location>
        <begin position="294"/>
        <end position="311"/>
    </location>
</feature>
<dbReference type="EMBL" id="CP089983">
    <property type="protein sequence ID" value="WXB00731.1"/>
    <property type="molecule type" value="Genomic_DNA"/>
</dbReference>
<feature type="transmembrane region" description="Helical" evidence="1">
    <location>
        <begin position="216"/>
        <end position="236"/>
    </location>
</feature>
<protein>
    <submittedName>
        <fullName evidence="3">Heparan-alpha-glucosaminide N-acetyltransferase domain-containing protein</fullName>
    </submittedName>
</protein>
<dbReference type="RefSeq" id="WP_394830332.1">
    <property type="nucleotide sequence ID" value="NZ_CP089929.1"/>
</dbReference>
<keyword evidence="1" id="KW-0472">Membrane</keyword>
<evidence type="ECO:0000313" key="4">
    <source>
        <dbReference type="Proteomes" id="UP001374803"/>
    </source>
</evidence>
<accession>A0ABZ2KUP0</accession>
<evidence type="ECO:0000259" key="2">
    <source>
        <dbReference type="Pfam" id="PF07786"/>
    </source>
</evidence>
<dbReference type="PANTHER" id="PTHR40407:SF1">
    <property type="entry name" value="HEPARAN-ALPHA-GLUCOSAMINIDE N-ACETYLTRANSFERASE CATALYTIC DOMAIN-CONTAINING PROTEIN"/>
    <property type="match status" value="1"/>
</dbReference>